<dbReference type="RefSeq" id="WP_187479762.1">
    <property type="nucleotide sequence ID" value="NZ_CP060697.1"/>
</dbReference>
<name>A0A7G9L2F8_9SPHN</name>
<keyword evidence="5" id="KW-0418">Kinase</keyword>
<dbReference type="InterPro" id="IPR036097">
    <property type="entry name" value="HisK_dim/P_sf"/>
</dbReference>
<evidence type="ECO:0000313" key="10">
    <source>
        <dbReference type="Proteomes" id="UP000515861"/>
    </source>
</evidence>
<keyword evidence="3" id="KW-0597">Phosphoprotein</keyword>
<dbReference type="CDD" id="cd00075">
    <property type="entry name" value="HATPase"/>
    <property type="match status" value="1"/>
</dbReference>
<dbReference type="KEGG" id="ssau:H8M03_00040"/>
<dbReference type="Pfam" id="PF13188">
    <property type="entry name" value="PAS_8"/>
    <property type="match status" value="1"/>
</dbReference>
<dbReference type="SUPFAM" id="SSF47384">
    <property type="entry name" value="Homodimeric domain of signal transducing histidine kinase"/>
    <property type="match status" value="1"/>
</dbReference>
<dbReference type="PANTHER" id="PTHR45453:SF1">
    <property type="entry name" value="PHOSPHATE REGULON SENSOR PROTEIN PHOR"/>
    <property type="match status" value="1"/>
</dbReference>
<keyword evidence="10" id="KW-1185">Reference proteome</keyword>
<dbReference type="GO" id="GO:0016036">
    <property type="term" value="P:cellular response to phosphate starvation"/>
    <property type="evidence" value="ECO:0007669"/>
    <property type="project" value="TreeGrafter"/>
</dbReference>
<dbReference type="InterPro" id="IPR050351">
    <property type="entry name" value="BphY/WalK/GraS-like"/>
</dbReference>
<keyword evidence="9" id="KW-0547">Nucleotide-binding</keyword>
<dbReference type="EC" id="2.7.13.3" evidence="2"/>
<feature type="domain" description="Histidine kinase" evidence="8">
    <location>
        <begin position="115"/>
        <end position="334"/>
    </location>
</feature>
<evidence type="ECO:0000313" key="9">
    <source>
        <dbReference type="EMBL" id="QNM82807.1"/>
    </source>
</evidence>
<dbReference type="SMART" id="SM00388">
    <property type="entry name" value="HisKA"/>
    <property type="match status" value="1"/>
</dbReference>
<dbReference type="GO" id="GO:0004721">
    <property type="term" value="F:phosphoprotein phosphatase activity"/>
    <property type="evidence" value="ECO:0007669"/>
    <property type="project" value="TreeGrafter"/>
</dbReference>
<sequence>MTTLDQASRALLEAIDDPAMIIDRGIIRAANKHARTLLGPSIQGSDVRLAIRQPQALEFVHAGNPGDIDFTGVGAVGRPWRLTLRSLGGAGALITLIDRSAAHAAEKMRVDFVANASHELRTPLTAILGYAESLEDGGLDPATTSSFAATIRGEAKRMLRIIEDLMSLSRIEAGRFVAPTDSVSIASVVSGAVERVREISRKRGCTVETTLEDGLAPTRGDLPQITQVVDNLLQNAVRYGCASPDCRIRLAAYREGRWIRLDVSDTGPGIPREHLPFVTRRFYRVDAARSRDTGGTGLGLAIVKHIVERHRGELAIASDPGAGTTVTIRLPASD</sequence>
<evidence type="ECO:0000256" key="7">
    <source>
        <dbReference type="ARBA" id="ARBA00023136"/>
    </source>
</evidence>
<dbReference type="AlphaFoldDB" id="A0A7G9L2F8"/>
<dbReference type="Proteomes" id="UP000515861">
    <property type="component" value="Chromosome"/>
</dbReference>
<dbReference type="SMART" id="SM00387">
    <property type="entry name" value="HATPase_c"/>
    <property type="match status" value="1"/>
</dbReference>
<dbReference type="PRINTS" id="PR00344">
    <property type="entry name" value="BCTRLSENSOR"/>
</dbReference>
<dbReference type="PROSITE" id="PS50109">
    <property type="entry name" value="HIS_KIN"/>
    <property type="match status" value="1"/>
</dbReference>
<keyword evidence="7" id="KW-0472">Membrane</keyword>
<evidence type="ECO:0000256" key="5">
    <source>
        <dbReference type="ARBA" id="ARBA00022777"/>
    </source>
</evidence>
<dbReference type="InterPro" id="IPR003661">
    <property type="entry name" value="HisK_dim/P_dom"/>
</dbReference>
<evidence type="ECO:0000256" key="4">
    <source>
        <dbReference type="ARBA" id="ARBA00022679"/>
    </source>
</evidence>
<evidence type="ECO:0000256" key="3">
    <source>
        <dbReference type="ARBA" id="ARBA00022553"/>
    </source>
</evidence>
<evidence type="ECO:0000256" key="1">
    <source>
        <dbReference type="ARBA" id="ARBA00000085"/>
    </source>
</evidence>
<keyword evidence="4" id="KW-0808">Transferase</keyword>
<keyword evidence="6" id="KW-0902">Two-component regulatory system</keyword>
<dbReference type="SUPFAM" id="SSF55874">
    <property type="entry name" value="ATPase domain of HSP90 chaperone/DNA topoisomerase II/histidine kinase"/>
    <property type="match status" value="1"/>
</dbReference>
<keyword evidence="9" id="KW-0067">ATP-binding</keyword>
<dbReference type="Gene3D" id="1.10.287.130">
    <property type="match status" value="1"/>
</dbReference>
<dbReference type="FunFam" id="1.10.287.130:FF:000001">
    <property type="entry name" value="Two-component sensor histidine kinase"/>
    <property type="match status" value="1"/>
</dbReference>
<organism evidence="9 10">
    <name type="scientific">Sphingomonas sabuli</name>
    <dbReference type="NCBI Taxonomy" id="2764186"/>
    <lineage>
        <taxon>Bacteria</taxon>
        <taxon>Pseudomonadati</taxon>
        <taxon>Pseudomonadota</taxon>
        <taxon>Alphaproteobacteria</taxon>
        <taxon>Sphingomonadales</taxon>
        <taxon>Sphingomonadaceae</taxon>
        <taxon>Sphingomonas</taxon>
    </lineage>
</organism>
<dbReference type="CDD" id="cd00082">
    <property type="entry name" value="HisKA"/>
    <property type="match status" value="1"/>
</dbReference>
<evidence type="ECO:0000256" key="6">
    <source>
        <dbReference type="ARBA" id="ARBA00023012"/>
    </source>
</evidence>
<dbReference type="InterPro" id="IPR036890">
    <property type="entry name" value="HATPase_C_sf"/>
</dbReference>
<dbReference type="FunFam" id="3.30.565.10:FF:000006">
    <property type="entry name" value="Sensor histidine kinase WalK"/>
    <property type="match status" value="1"/>
</dbReference>
<evidence type="ECO:0000256" key="2">
    <source>
        <dbReference type="ARBA" id="ARBA00012438"/>
    </source>
</evidence>
<dbReference type="GO" id="GO:0005886">
    <property type="term" value="C:plasma membrane"/>
    <property type="evidence" value="ECO:0007669"/>
    <property type="project" value="TreeGrafter"/>
</dbReference>
<dbReference type="GO" id="GO:0000155">
    <property type="term" value="F:phosphorelay sensor kinase activity"/>
    <property type="evidence" value="ECO:0007669"/>
    <property type="project" value="InterPro"/>
</dbReference>
<accession>A0A7G9L2F8</accession>
<dbReference type="EMBL" id="CP060697">
    <property type="protein sequence ID" value="QNM82807.1"/>
    <property type="molecule type" value="Genomic_DNA"/>
</dbReference>
<reference evidence="9 10" key="1">
    <citation type="submission" date="2020-08" db="EMBL/GenBank/DDBJ databases">
        <title>Sphingomonas sp. sand1-3 16S ribosomal RNA gene Genome sequencing and assembly.</title>
        <authorList>
            <person name="Kang M."/>
        </authorList>
    </citation>
    <scope>NUCLEOTIDE SEQUENCE [LARGE SCALE GENOMIC DNA]</scope>
    <source>
        <strain evidence="10">sand1-3</strain>
    </source>
</reference>
<dbReference type="InterPro" id="IPR005467">
    <property type="entry name" value="His_kinase_dom"/>
</dbReference>
<gene>
    <name evidence="9" type="ORF">H8M03_00040</name>
</gene>
<dbReference type="GO" id="GO:0005524">
    <property type="term" value="F:ATP binding"/>
    <property type="evidence" value="ECO:0007669"/>
    <property type="project" value="UniProtKB-KW"/>
</dbReference>
<evidence type="ECO:0000259" key="8">
    <source>
        <dbReference type="PROSITE" id="PS50109"/>
    </source>
</evidence>
<dbReference type="Gene3D" id="3.30.565.10">
    <property type="entry name" value="Histidine kinase-like ATPase, C-terminal domain"/>
    <property type="match status" value="1"/>
</dbReference>
<dbReference type="Pfam" id="PF00512">
    <property type="entry name" value="HisKA"/>
    <property type="match status" value="1"/>
</dbReference>
<protein>
    <recommendedName>
        <fullName evidence="2">histidine kinase</fullName>
        <ecNumber evidence="2">2.7.13.3</ecNumber>
    </recommendedName>
</protein>
<dbReference type="InterPro" id="IPR000014">
    <property type="entry name" value="PAS"/>
</dbReference>
<dbReference type="InterPro" id="IPR003594">
    <property type="entry name" value="HATPase_dom"/>
</dbReference>
<dbReference type="InterPro" id="IPR004358">
    <property type="entry name" value="Sig_transdc_His_kin-like_C"/>
</dbReference>
<proteinExistence type="predicted"/>
<dbReference type="Pfam" id="PF02518">
    <property type="entry name" value="HATPase_c"/>
    <property type="match status" value="1"/>
</dbReference>
<dbReference type="PANTHER" id="PTHR45453">
    <property type="entry name" value="PHOSPHATE REGULON SENSOR PROTEIN PHOR"/>
    <property type="match status" value="1"/>
</dbReference>
<comment type="catalytic activity">
    <reaction evidence="1">
        <text>ATP + protein L-histidine = ADP + protein N-phospho-L-histidine.</text>
        <dbReference type="EC" id="2.7.13.3"/>
    </reaction>
</comment>